<organism evidence="2 3">
    <name type="scientific">Streptomyces laurentii</name>
    <dbReference type="NCBI Taxonomy" id="39478"/>
    <lineage>
        <taxon>Bacteria</taxon>
        <taxon>Bacillati</taxon>
        <taxon>Actinomycetota</taxon>
        <taxon>Actinomycetes</taxon>
        <taxon>Kitasatosporales</taxon>
        <taxon>Streptomycetaceae</taxon>
        <taxon>Streptomyces</taxon>
    </lineage>
</organism>
<dbReference type="Proteomes" id="UP000217676">
    <property type="component" value="Chromosome"/>
</dbReference>
<evidence type="ECO:0000313" key="3">
    <source>
        <dbReference type="Proteomes" id="UP000217676"/>
    </source>
</evidence>
<evidence type="ECO:0000313" key="2">
    <source>
        <dbReference type="EMBL" id="BAU81219.1"/>
    </source>
</evidence>
<proteinExistence type="predicted"/>
<feature type="region of interest" description="Disordered" evidence="1">
    <location>
        <begin position="1"/>
        <end position="28"/>
    </location>
</feature>
<dbReference type="EMBL" id="AP017424">
    <property type="protein sequence ID" value="BAU81219.1"/>
    <property type="molecule type" value="Genomic_DNA"/>
</dbReference>
<protein>
    <submittedName>
        <fullName evidence="2">Uncharacterized protein</fullName>
    </submittedName>
</protein>
<accession>A0A160NSC8</accession>
<keyword evidence="3" id="KW-1185">Reference proteome</keyword>
<evidence type="ECO:0000256" key="1">
    <source>
        <dbReference type="SAM" id="MobiDB-lite"/>
    </source>
</evidence>
<reference evidence="2 3" key="1">
    <citation type="journal article" date="2016" name="Genome Announc.">
        <title>Complete Genome Sequence of Thiostrepton-Producing Streptomyces laurentii ATCC 31255.</title>
        <authorList>
            <person name="Doi K."/>
            <person name="Fujino Y."/>
            <person name="Nagayoshi Y."/>
            <person name="Ohshima T."/>
            <person name="Ogata S."/>
        </authorList>
    </citation>
    <scope>NUCLEOTIDE SEQUENCE [LARGE SCALE GENOMIC DNA]</scope>
    <source>
        <strain evidence="2 3">ATCC 31255</strain>
    </source>
</reference>
<name>A0A160NSC8_STRLU</name>
<gene>
    <name evidence="2" type="ORF">SLA_0264</name>
</gene>
<dbReference type="RefSeq" id="WP_359883216.1">
    <property type="nucleotide sequence ID" value="NZ_JBEYHT010000060.1"/>
</dbReference>
<dbReference type="AlphaFoldDB" id="A0A160NSC8"/>
<dbReference type="KEGG" id="slau:SLA_0264"/>
<sequence>MSGDTDKMSRGVQGEVPTPDKLLHAGSEGEFTAEDLVLASGRDVNPKNLEWAERRMQEKGARASLDELLP</sequence>